<protein>
    <submittedName>
        <fullName evidence="2">Serine hydrolase</fullName>
    </submittedName>
</protein>
<dbReference type="Pfam" id="PF00144">
    <property type="entry name" value="Beta-lactamase"/>
    <property type="match status" value="1"/>
</dbReference>
<dbReference type="InterPro" id="IPR050789">
    <property type="entry name" value="Diverse_Enzym_Activities"/>
</dbReference>
<keyword evidence="2" id="KW-0378">Hydrolase</keyword>
<dbReference type="PANTHER" id="PTHR43283:SF7">
    <property type="entry name" value="BETA-LACTAMASE-RELATED DOMAIN-CONTAINING PROTEIN"/>
    <property type="match status" value="1"/>
</dbReference>
<dbReference type="RefSeq" id="WP_166143783.1">
    <property type="nucleotide sequence ID" value="NZ_JAANYN010000002.1"/>
</dbReference>
<accession>A0ABX0H6X1</accession>
<name>A0ABX0H6X1_9BACT</name>
<dbReference type="Gene3D" id="3.40.710.10">
    <property type="entry name" value="DD-peptidase/beta-lactamase superfamily"/>
    <property type="match status" value="1"/>
</dbReference>
<dbReference type="InterPro" id="IPR001466">
    <property type="entry name" value="Beta-lactam-related"/>
</dbReference>
<evidence type="ECO:0000259" key="1">
    <source>
        <dbReference type="Pfam" id="PF00144"/>
    </source>
</evidence>
<keyword evidence="3" id="KW-1185">Reference proteome</keyword>
<reference evidence="2 3" key="1">
    <citation type="submission" date="2020-03" db="EMBL/GenBank/DDBJ databases">
        <title>Cyclobacterium plantarum sp. nov., a marine bacterium isolated from a coastal-marine wetland.</title>
        <authorList>
            <person name="Sanchez-Porro C."/>
            <person name="Ventosa A."/>
            <person name="Amoozegar M."/>
        </authorList>
    </citation>
    <scope>NUCLEOTIDE SEQUENCE [LARGE SCALE GENOMIC DNA]</scope>
    <source>
        <strain evidence="2 3">GBPx2</strain>
    </source>
</reference>
<sequence length="395" mass="44145">MNPGIKYLILFQLFLINVYCLQGKPGIDRYICEDNKRLPEDTLKVRGNVVFPGEKWEVTTPESQGLSSSKLKEAIQLLEDNSGHDGVKEVMIIRNGYLIWEGEDVDKVHGVWSVTKSFTSTALGLLISDGKASLNTPVSDIVPEMRENYPDLTLRHFTTMTSGYRAQGDEARGNYTHGPSATPFIPGAPLFRPPGSKYAYWDSAMNQFAFILTLIAEEPLEDLLKNRVLDPIGINPKKWQWGDFGDHKGYKINGGAGNNSNHIFISAREIARFGYLFLNQGNWDGKQLIPKDWVLQASAVQVPSSIPLGHFDSGLQGSGVYGFNWWVNGILPNGERKWPDAPPGTFGAWGHNNNNIFIIPEWNMVIVRLGLDQSDGEITDKIKSQFIKKISESFN</sequence>
<comment type="caution">
    <text evidence="2">The sequence shown here is derived from an EMBL/GenBank/DDBJ whole genome shotgun (WGS) entry which is preliminary data.</text>
</comment>
<dbReference type="GO" id="GO:0016787">
    <property type="term" value="F:hydrolase activity"/>
    <property type="evidence" value="ECO:0007669"/>
    <property type="project" value="UniProtKB-KW"/>
</dbReference>
<gene>
    <name evidence="2" type="ORF">G9Q97_05035</name>
</gene>
<evidence type="ECO:0000313" key="2">
    <source>
        <dbReference type="EMBL" id="NHE56177.1"/>
    </source>
</evidence>
<dbReference type="Proteomes" id="UP000649799">
    <property type="component" value="Unassembled WGS sequence"/>
</dbReference>
<feature type="domain" description="Beta-lactamase-related" evidence="1">
    <location>
        <begin position="103"/>
        <end position="369"/>
    </location>
</feature>
<proteinExistence type="predicted"/>
<dbReference type="EMBL" id="JAANYN010000002">
    <property type="protein sequence ID" value="NHE56177.1"/>
    <property type="molecule type" value="Genomic_DNA"/>
</dbReference>
<dbReference type="PANTHER" id="PTHR43283">
    <property type="entry name" value="BETA-LACTAMASE-RELATED"/>
    <property type="match status" value="1"/>
</dbReference>
<organism evidence="2 3">
    <name type="scientific">Cyclobacterium plantarum</name>
    <dbReference type="NCBI Taxonomy" id="2716263"/>
    <lineage>
        <taxon>Bacteria</taxon>
        <taxon>Pseudomonadati</taxon>
        <taxon>Bacteroidota</taxon>
        <taxon>Cytophagia</taxon>
        <taxon>Cytophagales</taxon>
        <taxon>Cyclobacteriaceae</taxon>
        <taxon>Cyclobacterium</taxon>
    </lineage>
</organism>
<dbReference type="SUPFAM" id="SSF56601">
    <property type="entry name" value="beta-lactamase/transpeptidase-like"/>
    <property type="match status" value="1"/>
</dbReference>
<evidence type="ECO:0000313" key="3">
    <source>
        <dbReference type="Proteomes" id="UP000649799"/>
    </source>
</evidence>
<dbReference type="InterPro" id="IPR012338">
    <property type="entry name" value="Beta-lactam/transpept-like"/>
</dbReference>